<proteinExistence type="predicted"/>
<sequence length="64" mass="7340">MYYNLLPNEINIIISMDLVVSVLLIESYIEILNIYINIALSFLSVLIQCLFIVMSINLMSILDT</sequence>
<evidence type="ECO:0000313" key="3">
    <source>
        <dbReference type="Proteomes" id="UP001607303"/>
    </source>
</evidence>
<keyword evidence="3" id="KW-1185">Reference proteome</keyword>
<feature type="transmembrane region" description="Helical" evidence="1">
    <location>
        <begin position="38"/>
        <end position="62"/>
    </location>
</feature>
<evidence type="ECO:0000256" key="1">
    <source>
        <dbReference type="SAM" id="Phobius"/>
    </source>
</evidence>
<gene>
    <name evidence="2" type="ORF">V1477_018991</name>
</gene>
<dbReference type="EMBL" id="JAYRBN010000113">
    <property type="protein sequence ID" value="KAL2723759.1"/>
    <property type="molecule type" value="Genomic_DNA"/>
</dbReference>
<dbReference type="Proteomes" id="UP001607303">
    <property type="component" value="Unassembled WGS sequence"/>
</dbReference>
<evidence type="ECO:0000313" key="2">
    <source>
        <dbReference type="EMBL" id="KAL2723759.1"/>
    </source>
</evidence>
<keyword evidence="1" id="KW-0812">Transmembrane</keyword>
<comment type="caution">
    <text evidence="2">The sequence shown here is derived from an EMBL/GenBank/DDBJ whole genome shotgun (WGS) entry which is preliminary data.</text>
</comment>
<keyword evidence="1" id="KW-1133">Transmembrane helix</keyword>
<dbReference type="AlphaFoldDB" id="A0ABD2AT17"/>
<accession>A0ABD2AT17</accession>
<reference evidence="2 3" key="1">
    <citation type="journal article" date="2024" name="Ann. Entomol. Soc. Am.">
        <title>Genomic analyses of the southern and eastern yellowjacket wasps (Hymenoptera: Vespidae) reveal evolutionary signatures of social life.</title>
        <authorList>
            <person name="Catto M.A."/>
            <person name="Caine P.B."/>
            <person name="Orr S.E."/>
            <person name="Hunt B.G."/>
            <person name="Goodisman M.A.D."/>
        </authorList>
    </citation>
    <scope>NUCLEOTIDE SEQUENCE [LARGE SCALE GENOMIC DNA]</scope>
    <source>
        <strain evidence="2">232</strain>
        <tissue evidence="2">Head and thorax</tissue>
    </source>
</reference>
<organism evidence="2 3">
    <name type="scientific">Vespula maculifrons</name>
    <name type="common">Eastern yellow jacket</name>
    <name type="synonym">Wasp</name>
    <dbReference type="NCBI Taxonomy" id="7453"/>
    <lineage>
        <taxon>Eukaryota</taxon>
        <taxon>Metazoa</taxon>
        <taxon>Ecdysozoa</taxon>
        <taxon>Arthropoda</taxon>
        <taxon>Hexapoda</taxon>
        <taxon>Insecta</taxon>
        <taxon>Pterygota</taxon>
        <taxon>Neoptera</taxon>
        <taxon>Endopterygota</taxon>
        <taxon>Hymenoptera</taxon>
        <taxon>Apocrita</taxon>
        <taxon>Aculeata</taxon>
        <taxon>Vespoidea</taxon>
        <taxon>Vespidae</taxon>
        <taxon>Vespinae</taxon>
        <taxon>Vespula</taxon>
    </lineage>
</organism>
<keyword evidence="1" id="KW-0472">Membrane</keyword>
<name>A0ABD2AT17_VESMC</name>
<feature type="transmembrane region" description="Helical" evidence="1">
    <location>
        <begin position="12"/>
        <end position="31"/>
    </location>
</feature>
<evidence type="ECO:0008006" key="4">
    <source>
        <dbReference type="Google" id="ProtNLM"/>
    </source>
</evidence>
<protein>
    <recommendedName>
        <fullName evidence="4">NADH dehydrogenase subunit 4L</fullName>
    </recommendedName>
</protein>